<sequence length="79" mass="8712">MEALLQVAPGNMSATPKPGTTASHDGLVWNTSVPREAMLGIASDSVQPLEAGAHLRRVTYQFQQLIEIIHVCHFWSDQR</sequence>
<protein>
    <submittedName>
        <fullName evidence="2">Uncharacterized protein</fullName>
    </submittedName>
</protein>
<gene>
    <name evidence="2" type="ORF">FNJ47_20830</name>
</gene>
<dbReference type="EMBL" id="VKHP01000083">
    <property type="protein sequence ID" value="NEU98204.1"/>
    <property type="molecule type" value="Genomic_DNA"/>
</dbReference>
<dbReference type="Proteomes" id="UP000468531">
    <property type="component" value="Unassembled WGS sequence"/>
</dbReference>
<evidence type="ECO:0000256" key="1">
    <source>
        <dbReference type="SAM" id="MobiDB-lite"/>
    </source>
</evidence>
<accession>A0A6P1BJ65</accession>
<reference evidence="2 3" key="1">
    <citation type="journal article" date="2020" name="Arch. Microbiol.">
        <title>Bradyrhizobium uaiense sp. nov., a new highly efficient cowpea symbiont.</title>
        <authorList>
            <person name="Cabral Michel D."/>
            <person name="Azarias Guimaraes A."/>
            <person name="Martins da Costa E."/>
            <person name="Soares de Carvalho T."/>
            <person name="Balsanelli E."/>
            <person name="Willems A."/>
            <person name="Maltempi de Souza E."/>
            <person name="de Souza Moreira F.M."/>
        </authorList>
    </citation>
    <scope>NUCLEOTIDE SEQUENCE [LARGE SCALE GENOMIC DNA]</scope>
    <source>
        <strain evidence="2 3">UFLA 03-164</strain>
    </source>
</reference>
<keyword evidence="3" id="KW-1185">Reference proteome</keyword>
<feature type="region of interest" description="Disordered" evidence="1">
    <location>
        <begin position="1"/>
        <end position="27"/>
    </location>
</feature>
<proteinExistence type="predicted"/>
<dbReference type="AlphaFoldDB" id="A0A6P1BJ65"/>
<dbReference type="RefSeq" id="WP_163156291.1">
    <property type="nucleotide sequence ID" value="NZ_VKHP01000083.1"/>
</dbReference>
<evidence type="ECO:0000313" key="2">
    <source>
        <dbReference type="EMBL" id="NEU98204.1"/>
    </source>
</evidence>
<comment type="caution">
    <text evidence="2">The sequence shown here is derived from an EMBL/GenBank/DDBJ whole genome shotgun (WGS) entry which is preliminary data.</text>
</comment>
<feature type="compositionally biased region" description="Polar residues" evidence="1">
    <location>
        <begin position="12"/>
        <end position="27"/>
    </location>
</feature>
<organism evidence="2 3">
    <name type="scientific">Bradyrhizobium uaiense</name>
    <dbReference type="NCBI Taxonomy" id="2594946"/>
    <lineage>
        <taxon>Bacteria</taxon>
        <taxon>Pseudomonadati</taxon>
        <taxon>Pseudomonadota</taxon>
        <taxon>Alphaproteobacteria</taxon>
        <taxon>Hyphomicrobiales</taxon>
        <taxon>Nitrobacteraceae</taxon>
        <taxon>Bradyrhizobium</taxon>
    </lineage>
</organism>
<evidence type="ECO:0000313" key="3">
    <source>
        <dbReference type="Proteomes" id="UP000468531"/>
    </source>
</evidence>
<name>A0A6P1BJ65_9BRAD</name>